<dbReference type="STRING" id="187330.AMS58_16785"/>
<dbReference type="GO" id="GO:0016887">
    <property type="term" value="F:ATP hydrolysis activity"/>
    <property type="evidence" value="ECO:0007669"/>
    <property type="project" value="InterPro"/>
</dbReference>
<keyword evidence="2" id="KW-0547">Nucleotide-binding</keyword>
<feature type="compositionally biased region" description="Polar residues" evidence="4">
    <location>
        <begin position="267"/>
        <end position="278"/>
    </location>
</feature>
<dbReference type="GO" id="GO:0005524">
    <property type="term" value="F:ATP binding"/>
    <property type="evidence" value="ECO:0007669"/>
    <property type="project" value="UniProtKB-KW"/>
</dbReference>
<evidence type="ECO:0000256" key="2">
    <source>
        <dbReference type="ARBA" id="ARBA00022741"/>
    </source>
</evidence>
<dbReference type="PATRIC" id="fig|187330.3.peg.1574"/>
<dbReference type="PROSITE" id="PS50893">
    <property type="entry name" value="ABC_TRANSPORTER_2"/>
    <property type="match status" value="1"/>
</dbReference>
<dbReference type="FunFam" id="3.40.50.300:FF:000011">
    <property type="entry name" value="Putative ABC transporter ATP-binding component"/>
    <property type="match status" value="1"/>
</dbReference>
<evidence type="ECO:0000313" key="7">
    <source>
        <dbReference type="Proteomes" id="UP000037848"/>
    </source>
</evidence>
<dbReference type="CDD" id="cd03221">
    <property type="entry name" value="ABCF_EF-3"/>
    <property type="match status" value="1"/>
</dbReference>
<dbReference type="PANTHER" id="PTHR19211">
    <property type="entry name" value="ATP-BINDING TRANSPORT PROTEIN-RELATED"/>
    <property type="match status" value="1"/>
</dbReference>
<dbReference type="OrthoDB" id="9808609at2"/>
<dbReference type="InterPro" id="IPR003593">
    <property type="entry name" value="AAA+_ATPase"/>
</dbReference>
<evidence type="ECO:0000256" key="3">
    <source>
        <dbReference type="ARBA" id="ARBA00022840"/>
    </source>
</evidence>
<keyword evidence="7" id="KW-1185">Reference proteome</keyword>
<dbReference type="SUPFAM" id="SSF52540">
    <property type="entry name" value="P-loop containing nucleoside triphosphate hydrolases"/>
    <property type="match status" value="2"/>
</dbReference>
<keyword evidence="3" id="KW-0067">ATP-binding</keyword>
<reference evidence="6 7" key="1">
    <citation type="submission" date="2015-08" db="EMBL/GenBank/DDBJ databases">
        <title>Draft Genome Sequence of Pseudoalteromonas porphyrae UCD-SED14.</title>
        <authorList>
            <person name="Coil D.A."/>
            <person name="Jospin G."/>
            <person name="Lee R.D."/>
            <person name="Eisen J.A."/>
        </authorList>
    </citation>
    <scope>NUCLEOTIDE SEQUENCE [LARGE SCALE GENOMIC DNA]</scope>
    <source>
        <strain evidence="6 7">UCD-SED14</strain>
    </source>
</reference>
<dbReference type="Pfam" id="PF00005">
    <property type="entry name" value="ABC_tran"/>
    <property type="match status" value="2"/>
</dbReference>
<keyword evidence="1" id="KW-0677">Repeat</keyword>
<dbReference type="InterPro" id="IPR050611">
    <property type="entry name" value="ABCF"/>
</dbReference>
<evidence type="ECO:0000256" key="4">
    <source>
        <dbReference type="SAM" id="MobiDB-lite"/>
    </source>
</evidence>
<proteinExistence type="predicted"/>
<protein>
    <recommendedName>
        <fullName evidence="5">ABC transporter domain-containing protein</fullName>
    </recommendedName>
</protein>
<feature type="domain" description="ABC transporter" evidence="5">
    <location>
        <begin position="4"/>
        <end position="241"/>
    </location>
</feature>
<accession>A0A0N1EHQ2</accession>
<dbReference type="AlphaFoldDB" id="A0A0N1EHQ2"/>
<dbReference type="InterPro" id="IPR027417">
    <property type="entry name" value="P-loop_NTPase"/>
</dbReference>
<dbReference type="EMBL" id="LHPH01000020">
    <property type="protein sequence ID" value="KPH60754.1"/>
    <property type="molecule type" value="Genomic_DNA"/>
</dbReference>
<dbReference type="InterPro" id="IPR003439">
    <property type="entry name" value="ABC_transporter-like_ATP-bd"/>
</dbReference>
<organism evidence="6 7">
    <name type="scientific">Pseudoalteromonas porphyrae</name>
    <dbReference type="NCBI Taxonomy" id="187330"/>
    <lineage>
        <taxon>Bacteria</taxon>
        <taxon>Pseudomonadati</taxon>
        <taxon>Pseudomonadota</taxon>
        <taxon>Gammaproteobacteria</taxon>
        <taxon>Alteromonadales</taxon>
        <taxon>Pseudoalteromonadaceae</taxon>
        <taxon>Pseudoalteromonas</taxon>
    </lineage>
</organism>
<feature type="region of interest" description="Disordered" evidence="4">
    <location>
        <begin position="249"/>
        <end position="278"/>
    </location>
</feature>
<name>A0A0N1EHQ2_9GAMM</name>
<dbReference type="PANTHER" id="PTHR19211:SF6">
    <property type="entry name" value="BLL7188 PROTEIN"/>
    <property type="match status" value="1"/>
</dbReference>
<gene>
    <name evidence="6" type="ORF">ADS77_15695</name>
</gene>
<dbReference type="Gene3D" id="3.40.50.300">
    <property type="entry name" value="P-loop containing nucleotide triphosphate hydrolases"/>
    <property type="match status" value="2"/>
</dbReference>
<dbReference type="RefSeq" id="WP_054455265.1">
    <property type="nucleotide sequence ID" value="NZ_LHPH01000020.1"/>
</dbReference>
<comment type="caution">
    <text evidence="6">The sequence shown here is derived from an EMBL/GenBank/DDBJ whole genome shotgun (WGS) entry which is preliminary data.</text>
</comment>
<evidence type="ECO:0000256" key="1">
    <source>
        <dbReference type="ARBA" id="ARBA00022737"/>
    </source>
</evidence>
<sequence length="531" mass="59199">MHTLHVHNLGFQYPDGHNQFKQLNFSVTEKLTAIIGANGSGKSLLANILANKIQPTAGSVEFSANVLLISQQQVNEQPKSAASQTIAQLLAIDKKLAALTRIAQGSSCEADFNAVNDDWLCEQRYQQELLTLGIDAPLKHKLTELSGGQQRRLLLYCALQAAPDLLILDEPSNHLDIPAKRWLIAQLHAFKGLVIIVSHDRQLLNECDAIIELNSQGAHYMTGNYQHFSEQKALQQTALIKQINHLEKDQKKHQQQTQLNHEKAQQRAAQGNKIRNNASQPKMMLDFKKNNAQASKGNSERLATAKHQAIIDKRQALKEQLPTSSIMKLQFNLQTTHKRLLFVEQLVLPFKSASPITFSVFNNDKLHIKGPNGCGKSTLLHLISNSANPPSRSFSGAVQLNSKILYIDQHCAFLTSSQNLVNALEVYCSNLDMQHMRHLLANIGFKGDDIYRPISQLSGGEKMQLAMLIAAHNAQAYLLLLDEPDNHLDLDNKQLLANCLSEFKGSFMLVSHDEEFILQCNVTAEIDLSLD</sequence>
<evidence type="ECO:0000259" key="5">
    <source>
        <dbReference type="PROSITE" id="PS50893"/>
    </source>
</evidence>
<dbReference type="Proteomes" id="UP000037848">
    <property type="component" value="Unassembled WGS sequence"/>
</dbReference>
<evidence type="ECO:0000313" key="6">
    <source>
        <dbReference type="EMBL" id="KPH60754.1"/>
    </source>
</evidence>
<dbReference type="SMART" id="SM00382">
    <property type="entry name" value="AAA"/>
    <property type="match status" value="2"/>
</dbReference>